<dbReference type="RefSeq" id="WP_192909805.1">
    <property type="nucleotide sequence ID" value="NZ_BJFL01000074.1"/>
</dbReference>
<evidence type="ECO:0000313" key="2">
    <source>
        <dbReference type="EMBL" id="GDY33986.1"/>
    </source>
</evidence>
<comment type="similarity">
    <text evidence="1">Belongs to the WXG100 family.</text>
</comment>
<reference evidence="3" key="1">
    <citation type="submission" date="2019-04" db="EMBL/GenBank/DDBJ databases">
        <title>Draft genome sequence of Pseudonocardiaceae bacterium SL3-2-4.</title>
        <authorList>
            <person name="Ningsih F."/>
            <person name="Yokota A."/>
            <person name="Sakai Y."/>
            <person name="Nanatani K."/>
            <person name="Yabe S."/>
            <person name="Oetari A."/>
            <person name="Sjamsuridzal W."/>
        </authorList>
    </citation>
    <scope>NUCLEOTIDE SEQUENCE [LARGE SCALE GENOMIC DNA]</scope>
    <source>
        <strain evidence="3">SL3-2-4</strain>
    </source>
</reference>
<evidence type="ECO:0000256" key="1">
    <source>
        <dbReference type="RuleBase" id="RU362001"/>
    </source>
</evidence>
<dbReference type="SUPFAM" id="SSF140453">
    <property type="entry name" value="EsxAB dimer-like"/>
    <property type="match status" value="1"/>
</dbReference>
<name>A0A4D4JHW1_9PSEU</name>
<dbReference type="EMBL" id="BJFL01000074">
    <property type="protein sequence ID" value="GDY33986.1"/>
    <property type="molecule type" value="Genomic_DNA"/>
</dbReference>
<dbReference type="Pfam" id="PF06013">
    <property type="entry name" value="WXG100"/>
    <property type="match status" value="1"/>
</dbReference>
<dbReference type="Proteomes" id="UP000298860">
    <property type="component" value="Unassembled WGS sequence"/>
</dbReference>
<dbReference type="NCBIfam" id="TIGR03930">
    <property type="entry name" value="WXG100_ESAT6"/>
    <property type="match status" value="1"/>
</dbReference>
<dbReference type="AlphaFoldDB" id="A0A4D4JHW1"/>
<keyword evidence="3" id="KW-1185">Reference proteome</keyword>
<protein>
    <recommendedName>
        <fullName evidence="1">ESAT-6-like protein</fullName>
    </recommendedName>
</protein>
<dbReference type="InterPro" id="IPR010310">
    <property type="entry name" value="T7SS_ESAT-6-like"/>
</dbReference>
<dbReference type="InterPro" id="IPR036689">
    <property type="entry name" value="ESAT-6-like_sf"/>
</dbReference>
<proteinExistence type="inferred from homology"/>
<sequence length="94" mass="10362">MLAVDFAVLNDARADIARSIEHAEDVLAALSKQVARLAEMWTGAASEGFQRTLAEWMAGQQDLQRQLQELHDLVVTAHSNHAQAVRGNVAIWQV</sequence>
<evidence type="ECO:0000313" key="3">
    <source>
        <dbReference type="Proteomes" id="UP000298860"/>
    </source>
</evidence>
<organism evidence="2 3">
    <name type="scientific">Gandjariella thermophila</name>
    <dbReference type="NCBI Taxonomy" id="1931992"/>
    <lineage>
        <taxon>Bacteria</taxon>
        <taxon>Bacillati</taxon>
        <taxon>Actinomycetota</taxon>
        <taxon>Actinomycetes</taxon>
        <taxon>Pseudonocardiales</taxon>
        <taxon>Pseudonocardiaceae</taxon>
        <taxon>Gandjariella</taxon>
    </lineage>
</organism>
<comment type="caution">
    <text evidence="2">The sequence shown here is derived from an EMBL/GenBank/DDBJ whole genome shotgun (WGS) entry which is preliminary data.</text>
</comment>
<accession>A0A4D4JHW1</accession>
<gene>
    <name evidence="2" type="ORF">GTS_56190</name>
</gene>
<dbReference type="Gene3D" id="1.10.287.1060">
    <property type="entry name" value="ESAT-6-like"/>
    <property type="match status" value="1"/>
</dbReference>